<accession>A0A9D4BLX7</accession>
<dbReference type="EMBL" id="JAIWYP010000015">
    <property type="protein sequence ID" value="KAH3699721.1"/>
    <property type="molecule type" value="Genomic_DNA"/>
</dbReference>
<evidence type="ECO:0000256" key="1">
    <source>
        <dbReference type="SAM" id="MobiDB-lite"/>
    </source>
</evidence>
<evidence type="ECO:0000313" key="2">
    <source>
        <dbReference type="EMBL" id="KAH3699721.1"/>
    </source>
</evidence>
<reference evidence="2" key="1">
    <citation type="journal article" date="2019" name="bioRxiv">
        <title>The Genome of the Zebra Mussel, Dreissena polymorpha: A Resource for Invasive Species Research.</title>
        <authorList>
            <person name="McCartney M.A."/>
            <person name="Auch B."/>
            <person name="Kono T."/>
            <person name="Mallez S."/>
            <person name="Zhang Y."/>
            <person name="Obille A."/>
            <person name="Becker A."/>
            <person name="Abrahante J.E."/>
            <person name="Garbe J."/>
            <person name="Badalamenti J.P."/>
            <person name="Herman A."/>
            <person name="Mangelson H."/>
            <person name="Liachko I."/>
            <person name="Sullivan S."/>
            <person name="Sone E.D."/>
            <person name="Koren S."/>
            <person name="Silverstein K.A.T."/>
            <person name="Beckman K.B."/>
            <person name="Gohl D.M."/>
        </authorList>
    </citation>
    <scope>NUCLEOTIDE SEQUENCE</scope>
    <source>
        <strain evidence="2">Duluth1</strain>
        <tissue evidence="2">Whole animal</tissue>
    </source>
</reference>
<feature type="compositionally biased region" description="Basic and acidic residues" evidence="1">
    <location>
        <begin position="42"/>
        <end position="65"/>
    </location>
</feature>
<protein>
    <submittedName>
        <fullName evidence="2">Uncharacterized protein</fullName>
    </submittedName>
</protein>
<keyword evidence="3" id="KW-1185">Reference proteome</keyword>
<reference evidence="2" key="2">
    <citation type="submission" date="2020-11" db="EMBL/GenBank/DDBJ databases">
        <authorList>
            <person name="McCartney M.A."/>
            <person name="Auch B."/>
            <person name="Kono T."/>
            <person name="Mallez S."/>
            <person name="Becker A."/>
            <person name="Gohl D.M."/>
            <person name="Silverstein K.A.T."/>
            <person name="Koren S."/>
            <person name="Bechman K.B."/>
            <person name="Herman A."/>
            <person name="Abrahante J.E."/>
            <person name="Garbe J."/>
        </authorList>
    </citation>
    <scope>NUCLEOTIDE SEQUENCE</scope>
    <source>
        <strain evidence="2">Duluth1</strain>
        <tissue evidence="2">Whole animal</tissue>
    </source>
</reference>
<gene>
    <name evidence="2" type="ORF">DPMN_074681</name>
</gene>
<dbReference type="AlphaFoldDB" id="A0A9D4BLX7"/>
<name>A0A9D4BLX7_DREPO</name>
<organism evidence="2 3">
    <name type="scientific">Dreissena polymorpha</name>
    <name type="common">Zebra mussel</name>
    <name type="synonym">Mytilus polymorpha</name>
    <dbReference type="NCBI Taxonomy" id="45954"/>
    <lineage>
        <taxon>Eukaryota</taxon>
        <taxon>Metazoa</taxon>
        <taxon>Spiralia</taxon>
        <taxon>Lophotrochozoa</taxon>
        <taxon>Mollusca</taxon>
        <taxon>Bivalvia</taxon>
        <taxon>Autobranchia</taxon>
        <taxon>Heteroconchia</taxon>
        <taxon>Euheterodonta</taxon>
        <taxon>Imparidentia</taxon>
        <taxon>Neoheterodontei</taxon>
        <taxon>Myida</taxon>
        <taxon>Dreissenoidea</taxon>
        <taxon>Dreissenidae</taxon>
        <taxon>Dreissena</taxon>
    </lineage>
</organism>
<feature type="compositionally biased region" description="Polar residues" evidence="1">
    <location>
        <begin position="83"/>
        <end position="95"/>
    </location>
</feature>
<feature type="region of interest" description="Disordered" evidence="1">
    <location>
        <begin position="1"/>
        <end position="95"/>
    </location>
</feature>
<dbReference type="Proteomes" id="UP000828390">
    <property type="component" value="Unassembled WGS sequence"/>
</dbReference>
<proteinExistence type="predicted"/>
<sequence length="123" mass="13482">MNIEPSKRIPVSTSKNLNRSNESDQTALKSLVCDENNPNINLHEKTPARGRPRDPRSLTRAEKRTQSAKPYNRQGCKSRECSQNRQPGLTVPTKSNVSVCNSQACEGGDVDGGAQGPMNSIFK</sequence>
<feature type="compositionally biased region" description="Polar residues" evidence="1">
    <location>
        <begin position="11"/>
        <end position="28"/>
    </location>
</feature>
<evidence type="ECO:0000313" key="3">
    <source>
        <dbReference type="Proteomes" id="UP000828390"/>
    </source>
</evidence>
<comment type="caution">
    <text evidence="2">The sequence shown here is derived from an EMBL/GenBank/DDBJ whole genome shotgun (WGS) entry which is preliminary data.</text>
</comment>